<dbReference type="InterPro" id="IPR035944">
    <property type="entry name" value="YfbM-like_sf"/>
</dbReference>
<accession>A0A941I6G8</accession>
<dbReference type="Pfam" id="PF08974">
    <property type="entry name" value="DUF1877"/>
    <property type="match status" value="1"/>
</dbReference>
<gene>
    <name evidence="1" type="ORF">KDM89_05435</name>
</gene>
<dbReference type="EMBL" id="JAGSPN010000003">
    <property type="protein sequence ID" value="MBR7781570.1"/>
    <property type="molecule type" value="Genomic_DNA"/>
</dbReference>
<comment type="caution">
    <text evidence="1">The sequence shown here is derived from an EMBL/GenBank/DDBJ whole genome shotgun (WGS) entry which is preliminary data.</text>
</comment>
<reference evidence="1" key="1">
    <citation type="submission" date="2021-04" db="EMBL/GenBank/DDBJ databases">
        <title>novel species isolated from subtropical streams in China.</title>
        <authorList>
            <person name="Lu H."/>
        </authorList>
    </citation>
    <scope>NUCLEOTIDE SEQUENCE</scope>
    <source>
        <strain evidence="1">LFS511W</strain>
    </source>
</reference>
<evidence type="ECO:0000313" key="2">
    <source>
        <dbReference type="Proteomes" id="UP000680067"/>
    </source>
</evidence>
<name>A0A941I6G8_9BURK</name>
<protein>
    <submittedName>
        <fullName evidence="1">YfbM family protein</fullName>
    </submittedName>
</protein>
<dbReference type="AlphaFoldDB" id="A0A941I6G8"/>
<proteinExistence type="predicted"/>
<dbReference type="Gene3D" id="3.40.1760.10">
    <property type="entry name" value="YfbM-like super family"/>
    <property type="match status" value="1"/>
</dbReference>
<dbReference type="RefSeq" id="WP_212686927.1">
    <property type="nucleotide sequence ID" value="NZ_JAGSPN010000003.1"/>
</dbReference>
<dbReference type="Proteomes" id="UP000680067">
    <property type="component" value="Unassembled WGS sequence"/>
</dbReference>
<evidence type="ECO:0000313" key="1">
    <source>
        <dbReference type="EMBL" id="MBR7781570.1"/>
    </source>
</evidence>
<keyword evidence="2" id="KW-1185">Reference proteome</keyword>
<sequence length="164" mass="18247">MGMIAYFTAANITQLNALREHPESVEDFLFPNDGDDEPENTVDIDKAWHGIHFLLNKLADNEESPFNKTVFGGEDVGEDLGYGPARLMAPDLLKEVAALLASVTPETLEAAYDPTAMTAEDIYPGFWERDGREAFDYLMHYFTALSEFYQAAAERGDGAVLWMA</sequence>
<organism evidence="1 2">
    <name type="scientific">Undibacterium luofuense</name>
    <dbReference type="NCBI Taxonomy" id="2828733"/>
    <lineage>
        <taxon>Bacteria</taxon>
        <taxon>Pseudomonadati</taxon>
        <taxon>Pseudomonadota</taxon>
        <taxon>Betaproteobacteria</taxon>
        <taxon>Burkholderiales</taxon>
        <taxon>Oxalobacteraceae</taxon>
        <taxon>Undibacterium</taxon>
    </lineage>
</organism>
<dbReference type="SUPFAM" id="SSF111069">
    <property type="entry name" value="Hypothetical protein yfbM"/>
    <property type="match status" value="1"/>
</dbReference>
<dbReference type="InterPro" id="IPR015068">
    <property type="entry name" value="DUF1877"/>
</dbReference>